<evidence type="ECO:0000256" key="1">
    <source>
        <dbReference type="ARBA" id="ARBA00022630"/>
    </source>
</evidence>
<keyword evidence="3" id="KW-0560">Oxidoreductase</keyword>
<dbReference type="EMBL" id="CM010721">
    <property type="protein sequence ID" value="RZC69692.1"/>
    <property type="molecule type" value="Genomic_DNA"/>
</dbReference>
<organism evidence="5 6">
    <name type="scientific">Papaver somniferum</name>
    <name type="common">Opium poppy</name>
    <dbReference type="NCBI Taxonomy" id="3469"/>
    <lineage>
        <taxon>Eukaryota</taxon>
        <taxon>Viridiplantae</taxon>
        <taxon>Streptophyta</taxon>
        <taxon>Embryophyta</taxon>
        <taxon>Tracheophyta</taxon>
        <taxon>Spermatophyta</taxon>
        <taxon>Magnoliopsida</taxon>
        <taxon>Ranunculales</taxon>
        <taxon>Papaveraceae</taxon>
        <taxon>Papaveroideae</taxon>
        <taxon>Papaver</taxon>
    </lineage>
</organism>
<keyword evidence="1" id="KW-0285">Flavoprotein</keyword>
<dbReference type="Gramene" id="RZC69692">
    <property type="protein sequence ID" value="RZC69692"/>
    <property type="gene ID" value="C5167_034306"/>
</dbReference>
<dbReference type="Gene3D" id="3.50.50.60">
    <property type="entry name" value="FAD/NAD(P)-binding domain"/>
    <property type="match status" value="2"/>
</dbReference>
<dbReference type="AlphaFoldDB" id="A0A4Y7KBH2"/>
<reference evidence="5 6" key="1">
    <citation type="journal article" date="2018" name="Science">
        <title>The opium poppy genome and morphinan production.</title>
        <authorList>
            <person name="Guo L."/>
            <person name="Winzer T."/>
            <person name="Yang X."/>
            <person name="Li Y."/>
            <person name="Ning Z."/>
            <person name="He Z."/>
            <person name="Teodor R."/>
            <person name="Lu Y."/>
            <person name="Bowser T.A."/>
            <person name="Graham I.A."/>
            <person name="Ye K."/>
        </authorList>
    </citation>
    <scope>NUCLEOTIDE SEQUENCE [LARGE SCALE GENOMIC DNA]</scope>
    <source>
        <strain evidence="6">cv. HN1</strain>
        <tissue evidence="5">Leaves</tissue>
    </source>
</reference>
<evidence type="ECO:0000259" key="4">
    <source>
        <dbReference type="Pfam" id="PF07992"/>
    </source>
</evidence>
<dbReference type="STRING" id="3469.A0A4Y7KBH2"/>
<dbReference type="OMA" id="NIRSCYS"/>
<accession>A0A4Y7KBH2</accession>
<dbReference type="Pfam" id="PF07992">
    <property type="entry name" value="Pyr_redox_2"/>
    <property type="match status" value="1"/>
</dbReference>
<keyword evidence="2" id="KW-0274">FAD</keyword>
<dbReference type="InterPro" id="IPR023753">
    <property type="entry name" value="FAD/NAD-binding_dom"/>
</dbReference>
<evidence type="ECO:0000256" key="3">
    <source>
        <dbReference type="ARBA" id="ARBA00023002"/>
    </source>
</evidence>
<feature type="domain" description="FAD/NAD(P)-binding" evidence="4">
    <location>
        <begin position="34"/>
        <end position="147"/>
    </location>
</feature>
<evidence type="ECO:0000256" key="2">
    <source>
        <dbReference type="ARBA" id="ARBA00022827"/>
    </source>
</evidence>
<dbReference type="PANTHER" id="PTHR43557:SF5">
    <property type="entry name" value="MONODEHYDROASCORBATE REDUCTASE 1, PEROXISOMAL"/>
    <property type="match status" value="1"/>
</dbReference>
<dbReference type="InterPro" id="IPR036188">
    <property type="entry name" value="FAD/NAD-bd_sf"/>
</dbReference>
<protein>
    <recommendedName>
        <fullName evidence="4">FAD/NAD(P)-binding domain-containing protein</fullName>
    </recommendedName>
</protein>
<keyword evidence="6" id="KW-1185">Reference proteome</keyword>
<dbReference type="SUPFAM" id="SSF51905">
    <property type="entry name" value="FAD/NAD(P)-binding domain"/>
    <property type="match status" value="1"/>
</dbReference>
<proteinExistence type="predicted"/>
<dbReference type="PRINTS" id="PR00368">
    <property type="entry name" value="FADPNR"/>
</dbReference>
<dbReference type="Proteomes" id="UP000316621">
    <property type="component" value="Chromosome 7"/>
</dbReference>
<dbReference type="PANTHER" id="PTHR43557">
    <property type="entry name" value="APOPTOSIS-INDUCING FACTOR 1"/>
    <property type="match status" value="1"/>
</dbReference>
<dbReference type="GO" id="GO:0016651">
    <property type="term" value="F:oxidoreductase activity, acting on NAD(P)H"/>
    <property type="evidence" value="ECO:0007669"/>
    <property type="project" value="TreeGrafter"/>
</dbReference>
<dbReference type="InterPro" id="IPR050446">
    <property type="entry name" value="FAD-oxidoreductase/Apoptosis"/>
</dbReference>
<evidence type="ECO:0000313" key="5">
    <source>
        <dbReference type="EMBL" id="RZC69692.1"/>
    </source>
</evidence>
<gene>
    <name evidence="5" type="ORF">C5167_034306</name>
</gene>
<evidence type="ECO:0000313" key="6">
    <source>
        <dbReference type="Proteomes" id="UP000316621"/>
    </source>
</evidence>
<name>A0A4Y7KBH2_PAPSO</name>
<sequence>MGGYSDEELQNQQLPDFQVSMSVLVAEARGDFLNIELILNTEIVKTDLASKTLTSAAGATFKYDVLLITTGSAVIRLPDFGVKGADTKNIFYLREVDDADKLYEVIKSKTNDKAVIVGGGYIGLELSAVLKMNNMDVTMVYPEPWMWAPSSNINNKERTLKLWEDANLLMDEKEVKET</sequence>
<dbReference type="GO" id="GO:0005737">
    <property type="term" value="C:cytoplasm"/>
    <property type="evidence" value="ECO:0007669"/>
    <property type="project" value="TreeGrafter"/>
</dbReference>